<dbReference type="STRING" id="671065.MetMK1DRAFT_00028500"/>
<reference evidence="4 5" key="1">
    <citation type="submission" date="2012-01" db="EMBL/GenBank/DDBJ databases">
        <title>Improved High-Quality Draft sequence of Metallosphaera yellowstonensis MK1.</title>
        <authorList>
            <consortium name="US DOE Joint Genome Institute"/>
            <person name="Lucas S."/>
            <person name="Han J."/>
            <person name="Cheng J.-F."/>
            <person name="Goodwin L."/>
            <person name="Pitluck S."/>
            <person name="Peters L."/>
            <person name="Teshima H."/>
            <person name="Detter J.C."/>
            <person name="Han C."/>
            <person name="Tapia R."/>
            <person name="Land M."/>
            <person name="Hauser L."/>
            <person name="Kyrpides N."/>
            <person name="Kozubal M."/>
            <person name="Macur R.E."/>
            <person name="Jay Z."/>
            <person name="Inskeep W."/>
            <person name="Woyke T."/>
        </authorList>
    </citation>
    <scope>NUCLEOTIDE SEQUENCE [LARGE SCALE GENOMIC DNA]</scope>
    <source>
        <strain evidence="4 5">MK1</strain>
    </source>
</reference>
<evidence type="ECO:0000313" key="4">
    <source>
        <dbReference type="EMBL" id="EHP68417.1"/>
    </source>
</evidence>
<dbReference type="eggNOG" id="arCOG04269">
    <property type="taxonomic scope" value="Archaea"/>
</dbReference>
<sequence>MRRIPAELCVRCKGAKFLCGLTSCPILERFRAVTNAASKVRLDVGLLQGSTPPSVIVGEKGYPKVSLSFNVAPEVVGEQARLYEDPAGWWGRASLHDIINYRSSLVSNFSMYRINDVWKLYEREISLATISERPVLSESKVTGKLETKLKFDGIVMPRGPTIKADDIRVTENPKVPKILDRLINDDVKANDAVLTLYRGGEDVYRVVSALSTGLLGTLKNRKLVPTRWAITAVDSIVGDSLLKEVRDLPWVSETSVFFQGYLGNYFHIIIYPSSFFSTWVEIWYPTSLWAGELTITDLSEDYWGKYGTLDGGYMAARLAALEYLTKIRRSAGVMIIREVTGEYFAPVGNWHIRETVRRAFNNRLGSFQGLGEALDLVQGRLKDGRVKLREIRAIKRVLNQTRIDSFFDS</sequence>
<dbReference type="InterPro" id="IPR006978">
    <property type="entry name" value="Nre_N"/>
</dbReference>
<dbReference type="InterPro" id="IPR033167">
    <property type="entry name" value="Nre"/>
</dbReference>
<dbReference type="EMBL" id="JH597770">
    <property type="protein sequence ID" value="EHP68417.1"/>
    <property type="molecule type" value="Genomic_DNA"/>
</dbReference>
<evidence type="ECO:0000259" key="3">
    <source>
        <dbReference type="Pfam" id="PF04895"/>
    </source>
</evidence>
<dbReference type="OrthoDB" id="6609at2157"/>
<evidence type="ECO:0000259" key="2">
    <source>
        <dbReference type="Pfam" id="PF04894"/>
    </source>
</evidence>
<dbReference type="Pfam" id="PF04894">
    <property type="entry name" value="Nre_N"/>
    <property type="match status" value="1"/>
</dbReference>
<dbReference type="Pfam" id="PF04895">
    <property type="entry name" value="Nre_C"/>
    <property type="match status" value="1"/>
</dbReference>
<dbReference type="PANTHER" id="PTHR38136:SF3">
    <property type="entry name" value="DNA REPAIR PROTEIN"/>
    <property type="match status" value="1"/>
</dbReference>
<keyword evidence="1" id="KW-0227">DNA damage</keyword>
<dbReference type="AlphaFoldDB" id="H2C8E1"/>
<evidence type="ECO:0000256" key="1">
    <source>
        <dbReference type="HAMAP-Rule" id="MF_02096"/>
    </source>
</evidence>
<dbReference type="HOGENOM" id="CLU_039703_0_0_2"/>
<evidence type="ECO:0000313" key="5">
    <source>
        <dbReference type="Proteomes" id="UP000003980"/>
    </source>
</evidence>
<comment type="function">
    <text evidence="1">Involved in DNA damage repair.</text>
</comment>
<dbReference type="GO" id="GO:0006281">
    <property type="term" value="P:DNA repair"/>
    <property type="evidence" value="ECO:0007669"/>
    <property type="project" value="UniProtKB-UniRule"/>
</dbReference>
<dbReference type="RefSeq" id="WP_009074797.1">
    <property type="nucleotide sequence ID" value="NZ_JH597770.1"/>
</dbReference>
<gene>
    <name evidence="4" type="ORF">MetMK1DRAFT_00028500</name>
</gene>
<feature type="domain" description="Archaeal Nre N-terminal" evidence="2">
    <location>
        <begin position="18"/>
        <end position="289"/>
    </location>
</feature>
<dbReference type="PANTHER" id="PTHR38136">
    <property type="entry name" value="DNA REPAIR PROTEIN"/>
    <property type="match status" value="1"/>
</dbReference>
<feature type="domain" description="Archaeal Nre C-terminal" evidence="3">
    <location>
        <begin position="302"/>
        <end position="406"/>
    </location>
</feature>
<name>H2C8E1_9CREN</name>
<dbReference type="HAMAP" id="MF_02096">
    <property type="entry name" value="Nre"/>
    <property type="match status" value="1"/>
</dbReference>
<proteinExistence type="inferred from homology"/>
<dbReference type="Proteomes" id="UP000003980">
    <property type="component" value="Unassembled WGS sequence"/>
</dbReference>
<comment type="caution">
    <text evidence="1">Lacks conserved residue(s) required for the propagation of feature annotation.</text>
</comment>
<accession>H2C8E1</accession>
<dbReference type="InterPro" id="IPR006979">
    <property type="entry name" value="Nre_C"/>
</dbReference>
<organism evidence="4 5">
    <name type="scientific">Metallosphaera yellowstonensis MK1</name>
    <dbReference type="NCBI Taxonomy" id="671065"/>
    <lineage>
        <taxon>Archaea</taxon>
        <taxon>Thermoproteota</taxon>
        <taxon>Thermoprotei</taxon>
        <taxon>Sulfolobales</taxon>
        <taxon>Sulfolobaceae</taxon>
        <taxon>Metallosphaera</taxon>
    </lineage>
</organism>
<keyword evidence="5" id="KW-1185">Reference proteome</keyword>
<protein>
    <recommendedName>
        <fullName evidence="1">DNA repair protein</fullName>
    </recommendedName>
</protein>
<comment type="similarity">
    <text evidence="1">Belongs to the Nre family.</text>
</comment>
<keyword evidence="1" id="KW-0234">DNA repair</keyword>